<evidence type="ECO:0000256" key="2">
    <source>
        <dbReference type="SAM" id="SignalP"/>
    </source>
</evidence>
<keyword evidence="2" id="KW-0732">Signal</keyword>
<dbReference type="HOGENOM" id="CLU_1783742_0_0_7"/>
<dbReference type="RefSeq" id="WP_021760844.1">
    <property type="nucleotide sequence ID" value="NC_022444.1"/>
</dbReference>
<dbReference type="Proteomes" id="UP000016587">
    <property type="component" value="Chromosome"/>
</dbReference>
<dbReference type="KEGG" id="dgg:DGI_2151"/>
<evidence type="ECO:0000313" key="3">
    <source>
        <dbReference type="EMBL" id="AGW13912.1"/>
    </source>
</evidence>
<reference evidence="3 4" key="1">
    <citation type="journal article" date="2013" name="J. Bacteriol.">
        <title>Roles of HynAB and Ech, the only two hydrogenases found in the model sulfate reducer Desulfovibrio gigas.</title>
        <authorList>
            <person name="Morais-Silva F.O."/>
            <person name="Santos C.I."/>
            <person name="Rodrigues R."/>
            <person name="Pereira I.A."/>
            <person name="Rodrigues-Pousada C."/>
        </authorList>
    </citation>
    <scope>NUCLEOTIDE SEQUENCE [LARGE SCALE GENOMIC DNA]</scope>
    <source>
        <strain evidence="4">ATCC 19364 / DSM 1382 / NCIMB 9332 / VKM B-1759</strain>
    </source>
</reference>
<evidence type="ECO:0008006" key="5">
    <source>
        <dbReference type="Google" id="ProtNLM"/>
    </source>
</evidence>
<dbReference type="PATRIC" id="fig|1121448.10.peg.2106"/>
<gene>
    <name evidence="3" type="ORF">DGI_2151</name>
</gene>
<name>T2GDB4_MEGG1</name>
<reference evidence="4" key="2">
    <citation type="submission" date="2013-07" db="EMBL/GenBank/DDBJ databases">
        <authorList>
            <person name="Morais-Silva F.O."/>
            <person name="Rezende A.M."/>
            <person name="Pimentel C."/>
            <person name="Resende D.M."/>
            <person name="Santos C.I."/>
            <person name="Clemente C."/>
            <person name="de Oliveira L.M."/>
            <person name="da Silva S.M."/>
            <person name="Costa D.A."/>
            <person name="Varela-Raposo A."/>
            <person name="Horacio E.C.A."/>
            <person name="Matos M."/>
            <person name="Flores O."/>
            <person name="Ruiz J.C."/>
            <person name="Rodrigues-Pousada C."/>
        </authorList>
    </citation>
    <scope>NUCLEOTIDE SEQUENCE [LARGE SCALE GENOMIC DNA]</scope>
    <source>
        <strain evidence="4">ATCC 19364 / DSM 1382 / NCIMB 9332 / VKM B-1759</strain>
    </source>
</reference>
<sequence>MRLILALVVAMVWAAPAGAFDALEIPKEAVRIDTMRPMPDLRGFALVEEKDMACMQDMSIAQCQRKVYSNEAQRLMVVFLGGAATWYWYIDPASKQATAQAAEGTRDDGFFTRDKNPAKKGGSNAGDYFSNVEKQGGGNLNLFKF</sequence>
<feature type="chain" id="PRO_5004599790" description="Lipoprotein" evidence="2">
    <location>
        <begin position="20"/>
        <end position="145"/>
    </location>
</feature>
<feature type="region of interest" description="Disordered" evidence="1">
    <location>
        <begin position="106"/>
        <end position="127"/>
    </location>
</feature>
<dbReference type="EMBL" id="CP006585">
    <property type="protein sequence ID" value="AGW13912.1"/>
    <property type="molecule type" value="Genomic_DNA"/>
</dbReference>
<protein>
    <recommendedName>
        <fullName evidence="5">Lipoprotein</fullName>
    </recommendedName>
</protein>
<feature type="signal peptide" evidence="2">
    <location>
        <begin position="1"/>
        <end position="19"/>
    </location>
</feature>
<dbReference type="AlphaFoldDB" id="T2GDB4"/>
<feature type="compositionally biased region" description="Basic and acidic residues" evidence="1">
    <location>
        <begin position="106"/>
        <end position="117"/>
    </location>
</feature>
<accession>T2GDB4</accession>
<organism evidence="3 4">
    <name type="scientific">Megalodesulfovibrio gigas (strain ATCC 19364 / DSM 1382 / NCIMB 9332 / VKM B-1759)</name>
    <name type="common">Desulfovibrio gigas</name>
    <dbReference type="NCBI Taxonomy" id="1121448"/>
    <lineage>
        <taxon>Bacteria</taxon>
        <taxon>Pseudomonadati</taxon>
        <taxon>Thermodesulfobacteriota</taxon>
        <taxon>Desulfovibrionia</taxon>
        <taxon>Desulfovibrionales</taxon>
        <taxon>Desulfovibrionaceae</taxon>
        <taxon>Megalodesulfovibrio</taxon>
    </lineage>
</organism>
<proteinExistence type="predicted"/>
<evidence type="ECO:0000313" key="4">
    <source>
        <dbReference type="Proteomes" id="UP000016587"/>
    </source>
</evidence>
<keyword evidence="4" id="KW-1185">Reference proteome</keyword>
<evidence type="ECO:0000256" key="1">
    <source>
        <dbReference type="SAM" id="MobiDB-lite"/>
    </source>
</evidence>